<dbReference type="InterPro" id="IPR000620">
    <property type="entry name" value="EamA_dom"/>
</dbReference>
<feature type="transmembrane region" description="Helical" evidence="1">
    <location>
        <begin position="37"/>
        <end position="56"/>
    </location>
</feature>
<keyword evidence="1" id="KW-0472">Membrane</keyword>
<dbReference type="EMBL" id="MUHA01000012">
    <property type="protein sequence ID" value="OXA99816.1"/>
    <property type="molecule type" value="Genomic_DNA"/>
</dbReference>
<evidence type="ECO:0000313" key="4">
    <source>
        <dbReference type="Proteomes" id="UP000198336"/>
    </source>
</evidence>
<evidence type="ECO:0000313" key="3">
    <source>
        <dbReference type="EMBL" id="OXA99816.1"/>
    </source>
</evidence>
<dbReference type="Gene3D" id="1.10.3730.20">
    <property type="match status" value="1"/>
</dbReference>
<keyword evidence="1" id="KW-0812">Transmembrane</keyword>
<feature type="transmembrane region" description="Helical" evidence="1">
    <location>
        <begin position="91"/>
        <end position="113"/>
    </location>
</feature>
<dbReference type="PANTHER" id="PTHR22911">
    <property type="entry name" value="ACYL-MALONYL CONDENSING ENZYME-RELATED"/>
    <property type="match status" value="1"/>
</dbReference>
<dbReference type="RefSeq" id="WP_089054120.1">
    <property type="nucleotide sequence ID" value="NZ_MUHA01000012.1"/>
</dbReference>
<comment type="caution">
    <text evidence="3">The sequence shown here is derived from an EMBL/GenBank/DDBJ whole genome shotgun (WGS) entry which is preliminary data.</text>
</comment>
<evidence type="ECO:0000256" key="1">
    <source>
        <dbReference type="SAM" id="Phobius"/>
    </source>
</evidence>
<dbReference type="Pfam" id="PF00892">
    <property type="entry name" value="EamA"/>
    <property type="match status" value="2"/>
</dbReference>
<dbReference type="Proteomes" id="UP000198336">
    <property type="component" value="Unassembled WGS sequence"/>
</dbReference>
<reference evidence="3 4" key="1">
    <citation type="submission" date="2016-11" db="EMBL/GenBank/DDBJ databases">
        <title>Whole genomes of Flavobacteriaceae.</title>
        <authorList>
            <person name="Stine C."/>
            <person name="Li C."/>
            <person name="Tadesse D."/>
        </authorList>
    </citation>
    <scope>NUCLEOTIDE SEQUENCE [LARGE SCALE GENOMIC DNA]</scope>
    <source>
        <strain evidence="3 4">CCUG 59446</strain>
    </source>
</reference>
<dbReference type="InterPro" id="IPR037185">
    <property type="entry name" value="EmrE-like"/>
</dbReference>
<name>A0A226I113_9FLAO</name>
<feature type="transmembrane region" description="Helical" evidence="1">
    <location>
        <begin position="236"/>
        <end position="260"/>
    </location>
</feature>
<feature type="transmembrane region" description="Helical" evidence="1">
    <location>
        <begin position="266"/>
        <end position="285"/>
    </location>
</feature>
<dbReference type="SUPFAM" id="SSF103481">
    <property type="entry name" value="Multidrug resistance efflux transporter EmrE"/>
    <property type="match status" value="2"/>
</dbReference>
<dbReference type="GO" id="GO:0016020">
    <property type="term" value="C:membrane"/>
    <property type="evidence" value="ECO:0007669"/>
    <property type="project" value="InterPro"/>
</dbReference>
<keyword evidence="4" id="KW-1185">Reference proteome</keyword>
<keyword evidence="1" id="KW-1133">Transmembrane helix</keyword>
<dbReference type="AlphaFoldDB" id="A0A226I113"/>
<feature type="transmembrane region" description="Helical" evidence="1">
    <location>
        <begin position="145"/>
        <end position="169"/>
    </location>
</feature>
<proteinExistence type="predicted"/>
<feature type="transmembrane region" description="Helical" evidence="1">
    <location>
        <begin position="210"/>
        <end position="229"/>
    </location>
</feature>
<gene>
    <name evidence="3" type="ORF">B0A75_09850</name>
</gene>
<feature type="domain" description="EamA" evidence="2">
    <location>
        <begin position="149"/>
        <end position="283"/>
    </location>
</feature>
<protein>
    <recommendedName>
        <fullName evidence="2">EamA domain-containing protein</fullName>
    </recommendedName>
</protein>
<sequence>MNKYIIVVALGALSFGMLSSFAKIAYGEGYTAAEVTLTQALMGTIILWSIVVFKSIKKRKKITPNWKLLLAGTSMGTSAYTYYLSVAYIPASLAIVLLMQITWLSIAVEWLFFKKKPNVVEVWCAVFVILGTVLAGNLLDLGSSNISIIGILLSLLSALLYTLYIVFTSKIGKETPMFEKSALMTSGSAMIIFLINCEAIVTSAHLDFGLLQWGTFLAIFGTVIPPICFSVGMPKIGAGLSSVLLTLELPAAVFCAHIILGEKVTLLQLVGIAIMLGAIVYLNVAKVKKEKAIRKQTANSLV</sequence>
<feature type="domain" description="EamA" evidence="2">
    <location>
        <begin position="3"/>
        <end position="135"/>
    </location>
</feature>
<evidence type="ECO:0000259" key="2">
    <source>
        <dbReference type="Pfam" id="PF00892"/>
    </source>
</evidence>
<dbReference type="PANTHER" id="PTHR22911:SF137">
    <property type="entry name" value="SOLUTE CARRIER FAMILY 35 MEMBER G2-RELATED"/>
    <property type="match status" value="1"/>
</dbReference>
<accession>A0A226I113</accession>
<feature type="transmembrane region" description="Helical" evidence="1">
    <location>
        <begin position="120"/>
        <end position="139"/>
    </location>
</feature>
<organism evidence="3 4">
    <name type="scientific">Flavobacterium oncorhynchi</name>
    <dbReference type="NCBI Taxonomy" id="728056"/>
    <lineage>
        <taxon>Bacteria</taxon>
        <taxon>Pseudomonadati</taxon>
        <taxon>Bacteroidota</taxon>
        <taxon>Flavobacteriia</taxon>
        <taxon>Flavobacteriales</taxon>
        <taxon>Flavobacteriaceae</taxon>
        <taxon>Flavobacterium</taxon>
    </lineage>
</organism>